<dbReference type="GeneID" id="18762221"/>
<dbReference type="Pfam" id="PF02558">
    <property type="entry name" value="ApbA"/>
    <property type="match status" value="1"/>
</dbReference>
<dbReference type="InterPro" id="IPR013332">
    <property type="entry name" value="KPR_N"/>
</dbReference>
<dbReference type="Pfam" id="PF08546">
    <property type="entry name" value="ApbA_C"/>
    <property type="match status" value="1"/>
</dbReference>
<protein>
    <submittedName>
        <fullName evidence="7">2-dehydropantoate 2-reductase</fullName>
    </submittedName>
</protein>
<evidence type="ECO:0000313" key="8">
    <source>
        <dbReference type="Proteomes" id="UP000006753"/>
    </source>
</evidence>
<comment type="similarity">
    <text evidence="1">Belongs to the ketopantoate reductase family.</text>
</comment>
<dbReference type="Gene3D" id="3.40.50.720">
    <property type="entry name" value="NAD(P)-binding Rossmann-like Domain"/>
    <property type="match status" value="1"/>
</dbReference>
<dbReference type="InterPro" id="IPR036291">
    <property type="entry name" value="NAD(P)-bd_dom_sf"/>
</dbReference>
<feature type="domain" description="Ketopantoate reductase C-terminal" evidence="6">
    <location>
        <begin position="476"/>
        <end position="605"/>
    </location>
</feature>
<dbReference type="GO" id="GO:0008677">
    <property type="term" value="F:2-dehydropantoate 2-reductase activity"/>
    <property type="evidence" value="ECO:0007669"/>
    <property type="project" value="TreeGrafter"/>
</dbReference>
<organism evidence="7 8">
    <name type="scientific">Marssonina brunnea f. sp. multigermtubi (strain MB_m1)</name>
    <name type="common">Marssonina leaf spot fungus</name>
    <dbReference type="NCBI Taxonomy" id="1072389"/>
    <lineage>
        <taxon>Eukaryota</taxon>
        <taxon>Fungi</taxon>
        <taxon>Dikarya</taxon>
        <taxon>Ascomycota</taxon>
        <taxon>Pezizomycotina</taxon>
        <taxon>Leotiomycetes</taxon>
        <taxon>Helotiales</taxon>
        <taxon>Drepanopezizaceae</taxon>
        <taxon>Drepanopeziza</taxon>
    </lineage>
</organism>
<evidence type="ECO:0000313" key="7">
    <source>
        <dbReference type="EMBL" id="EKD15658.1"/>
    </source>
</evidence>
<gene>
    <name evidence="7" type="ORF">MBM_06286</name>
</gene>
<evidence type="ECO:0000259" key="5">
    <source>
        <dbReference type="Pfam" id="PF02558"/>
    </source>
</evidence>
<dbReference type="EMBL" id="JH921441">
    <property type="protein sequence ID" value="EKD15658.1"/>
    <property type="molecule type" value="Genomic_DNA"/>
</dbReference>
<accession>K1X4T8</accession>
<dbReference type="STRING" id="1072389.K1X4T8"/>
<evidence type="ECO:0000256" key="1">
    <source>
        <dbReference type="ARBA" id="ARBA00007870"/>
    </source>
</evidence>
<feature type="compositionally biased region" description="Basic and acidic residues" evidence="4">
    <location>
        <begin position="108"/>
        <end position="118"/>
    </location>
</feature>
<keyword evidence="8" id="KW-1185">Reference proteome</keyword>
<sequence length="623" mass="69906">MGDMGIEQDIRAAGRRMYSTKKDTEMGGKDTISSKKKRGRDGGLEDSPESRNTQPKFVEEPHLLTGRGVEDGDAGQAESQHVESPIESAVSKSGPPSKAWESTSTGTDEERHPQEGHGIHQYPDGTLAEGKIEAFHPDLYEFMAPWSPWGRAMDPATGHHVKRVAPVEEAKPKPNWQDFEDGSTHDDWPTGHKEEEAVTKQDLELVRAMRDLENPKQTYKHWKEYVASLTDHDTQLEPLNRTIHILGLGTVGKYIAHSIAALPHAPPVTLLMHRPLMMQNWHDEGAAIHVIKGDKLETQTNFHIESSAEFKRLDSRQRFAGFGPNAEHTAEPPAYPIDTVIVTTPTDRTVKALHTIKDRLRHQSTIFFVNDGLGLAELVNEKVFPDPYKRPTYILGNMTHKLESTERHFTIIEKSSGRLQCSKLPQEFITPLGAISGAKLIRKDMSWSAGASHLVGTLARTPCLSTLTLGHKSFYASQLQKLVANAVIGPLSVVYDTTNDYLLYNYDASQTMRFLVHEMSHLICSFPELRGLSHLQTEFNTKKLEAIIVSKIKESGKNLSKMLQDVRAGNRTDITFYNGYLKRRAYELGIDAPRNELLLHLVSGKRAAKSREVNNYIPFENDY</sequence>
<feature type="region of interest" description="Disordered" evidence="4">
    <location>
        <begin position="1"/>
        <end position="123"/>
    </location>
</feature>
<evidence type="ECO:0000256" key="3">
    <source>
        <dbReference type="ARBA" id="ARBA00023002"/>
    </source>
</evidence>
<dbReference type="Proteomes" id="UP000006753">
    <property type="component" value="Unassembled WGS sequence"/>
</dbReference>
<proteinExistence type="inferred from homology"/>
<feature type="compositionally biased region" description="Basic and acidic residues" evidence="4">
    <location>
        <begin position="182"/>
        <end position="195"/>
    </location>
</feature>
<keyword evidence="3" id="KW-0560">Oxidoreductase</keyword>
<dbReference type="GO" id="GO:0050661">
    <property type="term" value="F:NADP binding"/>
    <property type="evidence" value="ECO:0007669"/>
    <property type="project" value="TreeGrafter"/>
</dbReference>
<dbReference type="InterPro" id="IPR013752">
    <property type="entry name" value="KPA_reductase"/>
</dbReference>
<dbReference type="InterPro" id="IPR008927">
    <property type="entry name" value="6-PGluconate_DH-like_C_sf"/>
</dbReference>
<dbReference type="PANTHER" id="PTHR43765:SF2">
    <property type="entry name" value="2-DEHYDROPANTOATE 2-REDUCTASE"/>
    <property type="match status" value="1"/>
</dbReference>
<feature type="domain" description="Ketopantoate reductase N-terminal" evidence="5">
    <location>
        <begin position="243"/>
        <end position="406"/>
    </location>
</feature>
<dbReference type="PANTHER" id="PTHR43765">
    <property type="entry name" value="2-DEHYDROPANTOATE 2-REDUCTASE-RELATED"/>
    <property type="match status" value="1"/>
</dbReference>
<dbReference type="Gene3D" id="1.10.1040.10">
    <property type="entry name" value="N-(1-d-carboxylethyl)-l-norvaline Dehydrogenase, domain 2"/>
    <property type="match status" value="1"/>
</dbReference>
<dbReference type="InParanoid" id="K1X4T8"/>
<dbReference type="GO" id="GO:0005739">
    <property type="term" value="C:mitochondrion"/>
    <property type="evidence" value="ECO:0007669"/>
    <property type="project" value="TreeGrafter"/>
</dbReference>
<dbReference type="HOGENOM" id="CLU_438771_0_0_1"/>
<dbReference type="InterPro" id="IPR013328">
    <property type="entry name" value="6PGD_dom2"/>
</dbReference>
<dbReference type="AlphaFoldDB" id="K1X4T8"/>
<evidence type="ECO:0000256" key="4">
    <source>
        <dbReference type="SAM" id="MobiDB-lite"/>
    </source>
</evidence>
<dbReference type="KEGG" id="mbe:MBM_06286"/>
<dbReference type="FunCoup" id="K1X4T8">
    <property type="interactions" value="112"/>
</dbReference>
<reference evidence="7 8" key="1">
    <citation type="journal article" date="2012" name="BMC Genomics">
        <title>Sequencing the genome of Marssonina brunnea reveals fungus-poplar co-evolution.</title>
        <authorList>
            <person name="Zhu S."/>
            <person name="Cao Y.-Z."/>
            <person name="Jiang C."/>
            <person name="Tan B.-Y."/>
            <person name="Wang Z."/>
            <person name="Feng S."/>
            <person name="Zhang L."/>
            <person name="Su X.-H."/>
            <person name="Brejova B."/>
            <person name="Vinar T."/>
            <person name="Xu M."/>
            <person name="Wang M.-X."/>
            <person name="Zhang S.-G."/>
            <person name="Huang M.-R."/>
            <person name="Wu R."/>
            <person name="Zhou Y."/>
        </authorList>
    </citation>
    <scope>NUCLEOTIDE SEQUENCE [LARGE SCALE GENOMIC DNA]</scope>
    <source>
        <strain evidence="7 8">MB_m1</strain>
    </source>
</reference>
<dbReference type="InterPro" id="IPR050838">
    <property type="entry name" value="Ketopantoate_reductase"/>
</dbReference>
<dbReference type="SUPFAM" id="SSF48179">
    <property type="entry name" value="6-phosphogluconate dehydrogenase C-terminal domain-like"/>
    <property type="match status" value="1"/>
</dbReference>
<dbReference type="SUPFAM" id="SSF51735">
    <property type="entry name" value="NAD(P)-binding Rossmann-fold domains"/>
    <property type="match status" value="1"/>
</dbReference>
<feature type="region of interest" description="Disordered" evidence="4">
    <location>
        <begin position="173"/>
        <end position="195"/>
    </location>
</feature>
<dbReference type="OrthoDB" id="73846at2759"/>
<evidence type="ECO:0000256" key="2">
    <source>
        <dbReference type="ARBA" id="ARBA00022857"/>
    </source>
</evidence>
<dbReference type="eggNOG" id="ENOG502QPT5">
    <property type="taxonomic scope" value="Eukaryota"/>
</dbReference>
<evidence type="ECO:0000259" key="6">
    <source>
        <dbReference type="Pfam" id="PF08546"/>
    </source>
</evidence>
<keyword evidence="2" id="KW-0521">NADP</keyword>
<name>K1X4T8_MARBU</name>